<reference evidence="3" key="1">
    <citation type="submission" date="2021-01" db="EMBL/GenBank/DDBJ databases">
        <authorList>
            <person name="Corre E."/>
            <person name="Pelletier E."/>
            <person name="Niang G."/>
            <person name="Scheremetjew M."/>
            <person name="Finn R."/>
            <person name="Kale V."/>
            <person name="Holt S."/>
            <person name="Cochrane G."/>
            <person name="Meng A."/>
            <person name="Brown T."/>
            <person name="Cohen L."/>
        </authorList>
    </citation>
    <scope>NUCLEOTIDE SEQUENCE</scope>
    <source>
        <strain evidence="3">CCMP147</strain>
    </source>
</reference>
<evidence type="ECO:0000256" key="2">
    <source>
        <dbReference type="SAM" id="SignalP"/>
    </source>
</evidence>
<sequence>MMPRSNLSSSAGFVKATLSLLLSYLLSSGVNGFVHPGVVDSPRQTNPGRNHLPTVVRAGQEDANDQEDEEDDIYNDDLIYCYEFTPNLSDNGDKAYSHRRTQQHEGGTSVDNDSQLLQRLLATQRMKAMEELMARPPNADFGPADLVKAVLSALLDSDEPLPDSGFRSLLRSSSPEWRNLVHCAVGAPGDAVEDQVARALSNAIGRPRNHYGILVGADDADEYKITFPNDVVHFKDGTCKVECCLRGHRNNKLLVTMVWFLKRRKGDGAWLIDYIDWKDFRDGYRP</sequence>
<evidence type="ECO:0000313" key="3">
    <source>
        <dbReference type="EMBL" id="CAD8326710.1"/>
    </source>
</evidence>
<dbReference type="EMBL" id="HBED01049806">
    <property type="protein sequence ID" value="CAD8326710.1"/>
    <property type="molecule type" value="Transcribed_RNA"/>
</dbReference>
<evidence type="ECO:0000256" key="1">
    <source>
        <dbReference type="SAM" id="MobiDB-lite"/>
    </source>
</evidence>
<organism evidence="3">
    <name type="scientific">Pseudictyota dubia</name>
    <dbReference type="NCBI Taxonomy" id="2749911"/>
    <lineage>
        <taxon>Eukaryota</taxon>
        <taxon>Sar</taxon>
        <taxon>Stramenopiles</taxon>
        <taxon>Ochrophyta</taxon>
        <taxon>Bacillariophyta</taxon>
        <taxon>Mediophyceae</taxon>
        <taxon>Biddulphiophycidae</taxon>
        <taxon>Eupodiscales</taxon>
        <taxon>Odontellaceae</taxon>
        <taxon>Pseudictyota</taxon>
    </lineage>
</organism>
<accession>A0A7R9WL39</accession>
<feature type="region of interest" description="Disordered" evidence="1">
    <location>
        <begin position="91"/>
        <end position="111"/>
    </location>
</feature>
<keyword evidence="2" id="KW-0732">Signal</keyword>
<dbReference type="AlphaFoldDB" id="A0A7R9WL39"/>
<feature type="signal peptide" evidence="2">
    <location>
        <begin position="1"/>
        <end position="32"/>
    </location>
</feature>
<proteinExistence type="predicted"/>
<protein>
    <recommendedName>
        <fullName evidence="4">Tim44-like domain-containing protein</fullName>
    </recommendedName>
</protein>
<feature type="chain" id="PRO_5030856608" description="Tim44-like domain-containing protein" evidence="2">
    <location>
        <begin position="33"/>
        <end position="286"/>
    </location>
</feature>
<gene>
    <name evidence="3" type="ORF">TDUB1175_LOCUS25130</name>
</gene>
<evidence type="ECO:0008006" key="4">
    <source>
        <dbReference type="Google" id="ProtNLM"/>
    </source>
</evidence>
<name>A0A7R9WL39_9STRA</name>